<dbReference type="AlphaFoldDB" id="A0AAD6CN20"/>
<dbReference type="SUPFAM" id="SSF53335">
    <property type="entry name" value="S-adenosyl-L-methionine-dependent methyltransferases"/>
    <property type="match status" value="1"/>
</dbReference>
<dbReference type="InterPro" id="IPR029063">
    <property type="entry name" value="SAM-dependent_MTases_sf"/>
</dbReference>
<dbReference type="InterPro" id="IPR029032">
    <property type="entry name" value="AhpD-like"/>
</dbReference>
<dbReference type="PANTHER" id="PTHR13393">
    <property type="entry name" value="SAM-DEPENDENT METHYLTRANSFERASE"/>
    <property type="match status" value="1"/>
</dbReference>
<dbReference type="GO" id="GO:0070475">
    <property type="term" value="P:rRNA base methylation"/>
    <property type="evidence" value="ECO:0007669"/>
    <property type="project" value="TreeGrafter"/>
</dbReference>
<keyword evidence="2" id="KW-0808">Transferase</keyword>
<dbReference type="Pfam" id="PF05971">
    <property type="entry name" value="Methyltransf_10"/>
    <property type="match status" value="1"/>
</dbReference>
<evidence type="ECO:0000313" key="4">
    <source>
        <dbReference type="Proteomes" id="UP001220324"/>
    </source>
</evidence>
<dbReference type="EMBL" id="JAQIZZ010000008">
    <property type="protein sequence ID" value="KAJ5526435.1"/>
    <property type="molecule type" value="Genomic_DNA"/>
</dbReference>
<evidence type="ECO:0000313" key="3">
    <source>
        <dbReference type="EMBL" id="KAJ5526435.1"/>
    </source>
</evidence>
<dbReference type="GO" id="GO:0008168">
    <property type="term" value="F:methyltransferase activity"/>
    <property type="evidence" value="ECO:0007669"/>
    <property type="project" value="UniProtKB-KW"/>
</dbReference>
<dbReference type="PANTHER" id="PTHR13393:SF0">
    <property type="entry name" value="RNA N6-ADENOSINE-METHYLTRANSFERASE METTL16"/>
    <property type="match status" value="1"/>
</dbReference>
<accession>A0AAD6CN20</accession>
<dbReference type="GO" id="GO:0005634">
    <property type="term" value="C:nucleus"/>
    <property type="evidence" value="ECO:0007669"/>
    <property type="project" value="TreeGrafter"/>
</dbReference>
<dbReference type="CDD" id="cd02440">
    <property type="entry name" value="AdoMet_MTases"/>
    <property type="match status" value="1"/>
</dbReference>
<dbReference type="Proteomes" id="UP001220324">
    <property type="component" value="Unassembled WGS sequence"/>
</dbReference>
<dbReference type="Gene3D" id="3.40.50.150">
    <property type="entry name" value="Vaccinia Virus protein VP39"/>
    <property type="match status" value="1"/>
</dbReference>
<dbReference type="InterPro" id="IPR010286">
    <property type="entry name" value="METTL16/RlmF"/>
</dbReference>
<proteinExistence type="predicted"/>
<dbReference type="SUPFAM" id="SSF69118">
    <property type="entry name" value="AhpD-like"/>
    <property type="match status" value="1"/>
</dbReference>
<dbReference type="Gene3D" id="1.20.1290.10">
    <property type="entry name" value="AhpD-like"/>
    <property type="match status" value="1"/>
</dbReference>
<sequence>MESARSLYKNDIDFEALALQSPDFAKLLKPNKQVDFNDPATVRQLTISLLKRDFGLEVKLPRDRLCPPVPNRLNYILWVQGLLDSTEGTVQRGYNPNREVLGLDIGTGCCSIYPLLGCKTRPQWKFVATDIDESNIRTAKENIQRNALESRIHILKTDPNGPFFSLETLGHDSPDFTMCNPPFYTSHEEMAASAEAKSQAPSSTCTGADVEMITSGGEVEFVTRMIDESLQLRDRIKWYTAMLGKLSSVTTIVENLMKCENHNYAVIEFVQGNKTKRWAVAWSWGDMRPAMSIARGIPGFPKHLLPFPADYTFVLPSKKPIDAAIAAMDTELSSLSWYWTWDHSCSAGIGFAPENVWSRQARRKFKLAGQDGAPVRLAAIPVEVELGVRIQLKLVREQNSETHQVQVLISWTRGTDNCGVSACTSGCRILPSGLRETAPFKTIALRNFHIQDFTMSRLSSSLKALINAPAARPHTVPAPANIASVYSKIQQTAQAQQLSQPSWIALSTAATMTMNSPESLAVLYQLASSTSDNVETAELMREVGLKCISFNGIPRTINCLNAFRTSLPEAVGNQLSRTPTRAPTPANITEISERGRALWDSIYRPFENKLYNKLADSHPDLPVHIMHSNYGALLSDPARSTGASAGRVLTSIVAVSCLRAQTGVGPQVLSHVFGLRKALEDGSWASDVESEQGARWLASDEGNTWILNSVDAIVEAIGQGTGSNFAPGKAKL</sequence>
<gene>
    <name evidence="3" type="ORF">N7494_013085</name>
</gene>
<evidence type="ECO:0008006" key="5">
    <source>
        <dbReference type="Google" id="ProtNLM"/>
    </source>
</evidence>
<protein>
    <recommendedName>
        <fullName evidence="5">U6 small nuclear RNA (adenine-(43)-N(6))-methyltransferase</fullName>
    </recommendedName>
</protein>
<organism evidence="3 4">
    <name type="scientific">Penicillium frequentans</name>
    <dbReference type="NCBI Taxonomy" id="3151616"/>
    <lineage>
        <taxon>Eukaryota</taxon>
        <taxon>Fungi</taxon>
        <taxon>Dikarya</taxon>
        <taxon>Ascomycota</taxon>
        <taxon>Pezizomycotina</taxon>
        <taxon>Eurotiomycetes</taxon>
        <taxon>Eurotiomycetidae</taxon>
        <taxon>Eurotiales</taxon>
        <taxon>Aspergillaceae</taxon>
        <taxon>Penicillium</taxon>
    </lineage>
</organism>
<evidence type="ECO:0000256" key="1">
    <source>
        <dbReference type="ARBA" id="ARBA00022603"/>
    </source>
</evidence>
<keyword evidence="1" id="KW-0489">Methyltransferase</keyword>
<reference evidence="3 4" key="1">
    <citation type="journal article" date="2023" name="IMA Fungus">
        <title>Comparative genomic study of the Penicillium genus elucidates a diverse pangenome and 15 lateral gene transfer events.</title>
        <authorList>
            <person name="Petersen C."/>
            <person name="Sorensen T."/>
            <person name="Nielsen M.R."/>
            <person name="Sondergaard T.E."/>
            <person name="Sorensen J.L."/>
            <person name="Fitzpatrick D.A."/>
            <person name="Frisvad J.C."/>
            <person name="Nielsen K.L."/>
        </authorList>
    </citation>
    <scope>NUCLEOTIDE SEQUENCE [LARGE SCALE GENOMIC DNA]</scope>
    <source>
        <strain evidence="3 4">IBT 35679</strain>
    </source>
</reference>
<evidence type="ECO:0000256" key="2">
    <source>
        <dbReference type="ARBA" id="ARBA00022679"/>
    </source>
</evidence>
<name>A0AAD6CN20_9EURO</name>
<comment type="caution">
    <text evidence="3">The sequence shown here is derived from an EMBL/GenBank/DDBJ whole genome shotgun (WGS) entry which is preliminary data.</text>
</comment>
<keyword evidence="4" id="KW-1185">Reference proteome</keyword>